<dbReference type="InterPro" id="IPR020084">
    <property type="entry name" value="NUDIX_hydrolase_CS"/>
</dbReference>
<dbReference type="NCBIfam" id="NF001938">
    <property type="entry name" value="PRK00714.1-5"/>
    <property type="match status" value="1"/>
</dbReference>
<dbReference type="PROSITE" id="PS00893">
    <property type="entry name" value="NUDIX_BOX"/>
    <property type="match status" value="1"/>
</dbReference>
<evidence type="ECO:0000256" key="2">
    <source>
        <dbReference type="ARBA" id="ARBA00001946"/>
    </source>
</evidence>
<keyword evidence="7" id="KW-1185">Reference proteome</keyword>
<feature type="domain" description="Nudix hydrolase" evidence="5">
    <location>
        <begin position="8"/>
        <end position="153"/>
    </location>
</feature>
<reference evidence="6" key="1">
    <citation type="submission" date="2013-04" db="EMBL/GenBank/DDBJ databases">
        <title>The genome sequencing project of 58 acetic acid bacteria.</title>
        <authorList>
            <person name="Okamoto-Kainuma A."/>
            <person name="Ishikawa M."/>
            <person name="Umino S."/>
            <person name="Koizumi Y."/>
            <person name="Shiwa Y."/>
            <person name="Yoshikawa H."/>
            <person name="Matsutani M."/>
            <person name="Matsushita K."/>
        </authorList>
    </citation>
    <scope>NUCLEOTIDE SEQUENCE</scope>
    <source>
        <strain evidence="6">DSM 15669</strain>
    </source>
</reference>
<protein>
    <recommendedName>
        <fullName evidence="4">RNA pyrophosphohydrolase</fullName>
        <ecNumber evidence="4">3.6.1.-</ecNumber>
    </recommendedName>
    <alternativeName>
        <fullName evidence="4">(Di)nucleoside polyphosphate hydrolase</fullName>
    </alternativeName>
</protein>
<dbReference type="InterPro" id="IPR000086">
    <property type="entry name" value="NUDIX_hydrolase_dom"/>
</dbReference>
<evidence type="ECO:0000259" key="5">
    <source>
        <dbReference type="PROSITE" id="PS51462"/>
    </source>
</evidence>
<sequence length="172" mass="19379">MTTPTDLPYRPNVGIALFNAEGKLFFAQRADLPGEVWQCPQGGIDDGETPHQAAQREMMEEIGTSKAVLLGEREEWYAYDLPAALIGKALGGRYRGQRQKWFVFGYTGQDSDIRLDGQDPAEFSTWRWVSPEEISQGVYDLGFKGDLYKTVLPDLIAVFQDAPKDWIRTSRA</sequence>
<comment type="cofactor">
    <cofactor evidence="1">
        <name>Mn(2+)</name>
        <dbReference type="ChEBI" id="CHEBI:29035"/>
    </cofactor>
</comment>
<dbReference type="PANTHER" id="PTHR11839">
    <property type="entry name" value="UDP/ADP-SUGAR PYROPHOSPHATASE"/>
    <property type="match status" value="1"/>
</dbReference>
<dbReference type="CDD" id="cd03671">
    <property type="entry name" value="NUDIX_Ap4A_hydrolase_plant_like"/>
    <property type="match status" value="1"/>
</dbReference>
<dbReference type="InterPro" id="IPR015797">
    <property type="entry name" value="NUDIX_hydrolase-like_dom_sf"/>
</dbReference>
<comment type="cofactor">
    <cofactor evidence="4">
        <name>a divalent metal cation</name>
        <dbReference type="ChEBI" id="CHEBI:60240"/>
    </cofactor>
</comment>
<comment type="function">
    <text evidence="4">Accelerates the degradation of transcripts by removing pyrophosphate from the 5'-end of triphosphorylated RNA, leading to a more labile monophosphorylated state that can stimulate subsequent ribonuclease cleavage.</text>
</comment>
<evidence type="ECO:0000256" key="3">
    <source>
        <dbReference type="ARBA" id="ARBA00022801"/>
    </source>
</evidence>
<dbReference type="RefSeq" id="WP_018980225.1">
    <property type="nucleotide sequence ID" value="NZ_BAQD01000005.1"/>
</dbReference>
<dbReference type="EMBL" id="BAQD01000005">
    <property type="protein sequence ID" value="GBQ05628.1"/>
    <property type="molecule type" value="Genomic_DNA"/>
</dbReference>
<dbReference type="SUPFAM" id="SSF55811">
    <property type="entry name" value="Nudix"/>
    <property type="match status" value="1"/>
</dbReference>
<dbReference type="HAMAP" id="MF_00298">
    <property type="entry name" value="Nudix_RppH"/>
    <property type="match status" value="1"/>
</dbReference>
<feature type="short sequence motif" description="Nudix box" evidence="4">
    <location>
        <begin position="42"/>
        <end position="63"/>
    </location>
</feature>
<dbReference type="Gene3D" id="3.90.79.10">
    <property type="entry name" value="Nucleoside Triphosphate Pyrophosphohydrolase"/>
    <property type="match status" value="1"/>
</dbReference>
<comment type="cofactor">
    <cofactor evidence="2">
        <name>Mg(2+)</name>
        <dbReference type="ChEBI" id="CHEBI:18420"/>
    </cofactor>
</comment>
<comment type="caution">
    <text evidence="6">The sequence shown here is derived from an EMBL/GenBank/DDBJ whole genome shotgun (WGS) entry which is preliminary data.</text>
</comment>
<keyword evidence="3 4" id="KW-0378">Hydrolase</keyword>
<comment type="similarity">
    <text evidence="4">Belongs to the Nudix hydrolase family. RppH subfamily.</text>
</comment>
<evidence type="ECO:0000313" key="6">
    <source>
        <dbReference type="EMBL" id="GBQ05628.1"/>
    </source>
</evidence>
<dbReference type="PRINTS" id="PR00502">
    <property type="entry name" value="NUDIXFAMILY"/>
</dbReference>
<name>A0ABQ0NXJ4_9PROT</name>
<evidence type="ECO:0000256" key="1">
    <source>
        <dbReference type="ARBA" id="ARBA00001936"/>
    </source>
</evidence>
<proteinExistence type="inferred from homology"/>
<dbReference type="Pfam" id="PF00293">
    <property type="entry name" value="NUDIX"/>
    <property type="match status" value="1"/>
</dbReference>
<dbReference type="GO" id="GO:0016787">
    <property type="term" value="F:hydrolase activity"/>
    <property type="evidence" value="ECO:0007669"/>
    <property type="project" value="UniProtKB-KW"/>
</dbReference>
<evidence type="ECO:0000256" key="4">
    <source>
        <dbReference type="HAMAP-Rule" id="MF_00298"/>
    </source>
</evidence>
<dbReference type="InterPro" id="IPR022927">
    <property type="entry name" value="RppH"/>
</dbReference>
<dbReference type="PANTHER" id="PTHR11839:SF22">
    <property type="entry name" value="NUDIX HYDROLASE 26, CHLOROPLASTIC"/>
    <property type="match status" value="1"/>
</dbReference>
<dbReference type="PROSITE" id="PS51462">
    <property type="entry name" value="NUDIX"/>
    <property type="match status" value="1"/>
</dbReference>
<dbReference type="InterPro" id="IPR020476">
    <property type="entry name" value="Nudix_hydrolase"/>
</dbReference>
<dbReference type="EC" id="3.6.1.-" evidence="4"/>
<gene>
    <name evidence="4" type="primary">rppH</name>
    <name evidence="4" type="synonym">nudH</name>
    <name evidence="6" type="ORF">AA15669_0554</name>
</gene>
<dbReference type="Proteomes" id="UP001062901">
    <property type="component" value="Unassembled WGS sequence"/>
</dbReference>
<evidence type="ECO:0000313" key="7">
    <source>
        <dbReference type="Proteomes" id="UP001062901"/>
    </source>
</evidence>
<organism evidence="6 7">
    <name type="scientific">Saccharibacter floricola DSM 15669</name>
    <dbReference type="NCBI Taxonomy" id="1123227"/>
    <lineage>
        <taxon>Bacteria</taxon>
        <taxon>Pseudomonadati</taxon>
        <taxon>Pseudomonadota</taxon>
        <taxon>Alphaproteobacteria</taxon>
        <taxon>Acetobacterales</taxon>
        <taxon>Acetobacteraceae</taxon>
        <taxon>Saccharibacter</taxon>
    </lineage>
</organism>
<accession>A0ABQ0NXJ4</accession>